<feature type="domain" description="AAA+ ATPase" evidence="15">
    <location>
        <begin position="176"/>
        <end position="444"/>
    </location>
</feature>
<keyword evidence="4 13" id="KW-0547">Nucleotide-binding</keyword>
<dbReference type="InterPro" id="IPR000194">
    <property type="entry name" value="ATPase_F1/V1/A1_a/bsu_nucl-bd"/>
</dbReference>
<evidence type="ECO:0000256" key="13">
    <source>
        <dbReference type="RuleBase" id="RU003553"/>
    </source>
</evidence>
<evidence type="ECO:0000256" key="11">
    <source>
        <dbReference type="ARBA" id="ARBA00023310"/>
    </source>
</evidence>
<keyword evidence="11 13" id="KW-0066">ATP synthesis</keyword>
<dbReference type="PANTHER" id="PTHR15184:SF71">
    <property type="entry name" value="ATP SYNTHASE SUBUNIT BETA, MITOCHONDRIAL"/>
    <property type="match status" value="1"/>
</dbReference>
<comment type="similarity">
    <text evidence="2">Belongs to the ATPase alpha/beta chains family.</text>
</comment>
<gene>
    <name evidence="16" type="ORF">K470DRAFT_259749</name>
</gene>
<keyword evidence="3" id="KW-0813">Transport</keyword>
<sequence length="505" mass="54456">MLKSGFARSLRAAALRPSPYRTAAISQRFASTANTNTGKIHQVIGAVVDVKFENENLPAIYNALTTDNGGNRLVLEVAQHLGENVVRTIAMDGTEGLVRGAPATDTGEPITTPVGDGTLGRIMNVTGDPIDERGPIKHQKRRPIHAEAPSFIDQSTSAEVLVTGIKVVDLLAPYARGGKIGLFGGAGVGKTVFIQELINNIAKAHGGYSVFTGVGERTREGNDLYHEMQETGVIQLEGESKVALVFGQMNEPPGARARVALTGLTVAEEFRSQGKDVLLFVDNVYRFLQAGSEVSALLGRIPSAVGYQPTLAVDMGMMQERITTTKEGSITSVQAVYVPADDLTDPAPATTFAHLDATTVLSRGISELGIYPAVDPLDSRSRMLDPRVVGDEHYRTATQVQQILQEYKSLQDIIAILGMDELSEQDKLTVERARKIQRFLSQPFTVAQVFTGIEGALVDLKDTIRSFKAILNGECDDMPEGAFYMVGDIESARAKAEKILSELDN</sequence>
<evidence type="ECO:0000259" key="15">
    <source>
        <dbReference type="SMART" id="SM00382"/>
    </source>
</evidence>
<dbReference type="InterPro" id="IPR005722">
    <property type="entry name" value="ATP_synth_F1_bsu"/>
</dbReference>
<dbReference type="PIRSF" id="PIRSF039072">
    <property type="entry name" value="ATPase_subunit_beta"/>
    <property type="match status" value="1"/>
</dbReference>
<evidence type="ECO:0000313" key="16">
    <source>
        <dbReference type="EMBL" id="KAF2858462.1"/>
    </source>
</evidence>
<dbReference type="InterPro" id="IPR036121">
    <property type="entry name" value="ATPase_F1/V1/A1_a/bsu_N_sf"/>
</dbReference>
<evidence type="ECO:0000256" key="2">
    <source>
        <dbReference type="ARBA" id="ARBA00008936"/>
    </source>
</evidence>
<organism evidence="16 17">
    <name type="scientific">Piedraia hortae CBS 480.64</name>
    <dbReference type="NCBI Taxonomy" id="1314780"/>
    <lineage>
        <taxon>Eukaryota</taxon>
        <taxon>Fungi</taxon>
        <taxon>Dikarya</taxon>
        <taxon>Ascomycota</taxon>
        <taxon>Pezizomycotina</taxon>
        <taxon>Dothideomycetes</taxon>
        <taxon>Dothideomycetidae</taxon>
        <taxon>Capnodiales</taxon>
        <taxon>Piedraiaceae</taxon>
        <taxon>Piedraia</taxon>
    </lineage>
</organism>
<name>A0A6A7BTP9_9PEZI</name>
<dbReference type="PANTHER" id="PTHR15184">
    <property type="entry name" value="ATP SYNTHASE"/>
    <property type="match status" value="1"/>
</dbReference>
<dbReference type="Gene3D" id="1.10.1140.10">
    <property type="entry name" value="Bovine Mitochondrial F1-atpase, Atp Synthase Beta Chain, Chain D, domain 3"/>
    <property type="match status" value="1"/>
</dbReference>
<keyword evidence="17" id="KW-1185">Reference proteome</keyword>
<dbReference type="Gene3D" id="2.40.10.170">
    <property type="match status" value="1"/>
</dbReference>
<dbReference type="EC" id="7.1.2.2" evidence="13"/>
<evidence type="ECO:0000256" key="3">
    <source>
        <dbReference type="ARBA" id="ARBA00022448"/>
    </source>
</evidence>
<dbReference type="NCBIfam" id="TIGR01039">
    <property type="entry name" value="atpD"/>
    <property type="match status" value="1"/>
</dbReference>
<dbReference type="InterPro" id="IPR004100">
    <property type="entry name" value="ATPase_F1/V1/A1_a/bsu_N"/>
</dbReference>
<feature type="region of interest" description="Disordered" evidence="14">
    <location>
        <begin position="98"/>
        <end position="118"/>
    </location>
</feature>
<dbReference type="GO" id="GO:0005743">
    <property type="term" value="C:mitochondrial inner membrane"/>
    <property type="evidence" value="ECO:0007669"/>
    <property type="project" value="UniProtKB-ARBA"/>
</dbReference>
<dbReference type="SUPFAM" id="SSF52540">
    <property type="entry name" value="P-loop containing nucleoside triphosphate hydrolases"/>
    <property type="match status" value="1"/>
</dbReference>
<dbReference type="OrthoDB" id="14523at2759"/>
<comment type="function">
    <text evidence="13">Produces ATP from ADP in the presence of a proton gradient across the membrane.</text>
</comment>
<reference evidence="16" key="1">
    <citation type="journal article" date="2020" name="Stud. Mycol.">
        <title>101 Dothideomycetes genomes: a test case for predicting lifestyles and emergence of pathogens.</title>
        <authorList>
            <person name="Haridas S."/>
            <person name="Albert R."/>
            <person name="Binder M."/>
            <person name="Bloem J."/>
            <person name="Labutti K."/>
            <person name="Salamov A."/>
            <person name="Andreopoulos B."/>
            <person name="Baker S."/>
            <person name="Barry K."/>
            <person name="Bills G."/>
            <person name="Bluhm B."/>
            <person name="Cannon C."/>
            <person name="Castanera R."/>
            <person name="Culley D."/>
            <person name="Daum C."/>
            <person name="Ezra D."/>
            <person name="Gonzalez J."/>
            <person name="Henrissat B."/>
            <person name="Kuo A."/>
            <person name="Liang C."/>
            <person name="Lipzen A."/>
            <person name="Lutzoni F."/>
            <person name="Magnuson J."/>
            <person name="Mondo S."/>
            <person name="Nolan M."/>
            <person name="Ohm R."/>
            <person name="Pangilinan J."/>
            <person name="Park H.-J."/>
            <person name="Ramirez L."/>
            <person name="Alfaro M."/>
            <person name="Sun H."/>
            <person name="Tritt A."/>
            <person name="Yoshinaga Y."/>
            <person name="Zwiers L.-H."/>
            <person name="Turgeon B."/>
            <person name="Goodwin S."/>
            <person name="Spatafora J."/>
            <person name="Crous P."/>
            <person name="Grigoriev I."/>
        </authorList>
    </citation>
    <scope>NUCLEOTIDE SEQUENCE</scope>
    <source>
        <strain evidence="16">CBS 480.64</strain>
    </source>
</reference>
<keyword evidence="8" id="KW-0406">Ion transport</keyword>
<evidence type="ECO:0000256" key="12">
    <source>
        <dbReference type="ARBA" id="ARBA00048383"/>
    </source>
</evidence>
<keyword evidence="10 13" id="KW-0139">CF(1)</keyword>
<dbReference type="CDD" id="cd18115">
    <property type="entry name" value="ATP-synt_F1_beta_N"/>
    <property type="match status" value="1"/>
</dbReference>
<dbReference type="Gene3D" id="3.40.50.300">
    <property type="entry name" value="P-loop containing nucleotide triphosphate hydrolases"/>
    <property type="match status" value="1"/>
</dbReference>
<dbReference type="PROSITE" id="PS00152">
    <property type="entry name" value="ATPASE_ALPHA_BETA"/>
    <property type="match status" value="1"/>
</dbReference>
<comment type="subcellular location">
    <subcellularLocation>
        <location evidence="1">Membrane</location>
    </subcellularLocation>
</comment>
<protein>
    <recommendedName>
        <fullName evidence="13">ATP synthase subunit beta</fullName>
        <ecNumber evidence="13">7.1.2.2</ecNumber>
    </recommendedName>
</protein>
<dbReference type="InterPro" id="IPR027417">
    <property type="entry name" value="P-loop_NTPase"/>
</dbReference>
<dbReference type="Pfam" id="PF02874">
    <property type="entry name" value="ATP-synt_ab_N"/>
    <property type="match status" value="1"/>
</dbReference>
<dbReference type="CDD" id="cd18110">
    <property type="entry name" value="ATP-synt_F1_beta_C"/>
    <property type="match status" value="1"/>
</dbReference>
<comment type="catalytic activity">
    <reaction evidence="12 13">
        <text>ATP + H2O + 4 H(+)(in) = ADP + phosphate + 5 H(+)(out)</text>
        <dbReference type="Rhea" id="RHEA:57720"/>
        <dbReference type="ChEBI" id="CHEBI:15377"/>
        <dbReference type="ChEBI" id="CHEBI:15378"/>
        <dbReference type="ChEBI" id="CHEBI:30616"/>
        <dbReference type="ChEBI" id="CHEBI:43474"/>
        <dbReference type="ChEBI" id="CHEBI:456216"/>
        <dbReference type="EC" id="7.1.2.2"/>
    </reaction>
</comment>
<dbReference type="InterPro" id="IPR050053">
    <property type="entry name" value="ATPase_alpha/beta_chains"/>
</dbReference>
<dbReference type="InterPro" id="IPR020003">
    <property type="entry name" value="ATPase_a/bsu_AS"/>
</dbReference>
<dbReference type="EMBL" id="MU006009">
    <property type="protein sequence ID" value="KAF2858462.1"/>
    <property type="molecule type" value="Genomic_DNA"/>
</dbReference>
<dbReference type="Pfam" id="PF00006">
    <property type="entry name" value="ATP-synt_ab"/>
    <property type="match status" value="1"/>
</dbReference>
<keyword evidence="5" id="KW-0375">Hydrogen ion transport</keyword>
<dbReference type="InterPro" id="IPR003593">
    <property type="entry name" value="AAA+_ATPase"/>
</dbReference>
<dbReference type="FunFam" id="1.10.1140.10:FF:000001">
    <property type="entry name" value="ATP synthase subunit beta"/>
    <property type="match status" value="1"/>
</dbReference>
<evidence type="ECO:0000256" key="9">
    <source>
        <dbReference type="ARBA" id="ARBA00023136"/>
    </source>
</evidence>
<evidence type="ECO:0000313" key="17">
    <source>
        <dbReference type="Proteomes" id="UP000799421"/>
    </source>
</evidence>
<comment type="subunit">
    <text evidence="13">F-type ATPases have 2 components, CF(1) - the catalytic core - and CF(0) - the membrane proton channel. CF(1) and CF(0) have multiple subunits.</text>
</comment>
<evidence type="ECO:0000256" key="7">
    <source>
        <dbReference type="ARBA" id="ARBA00022967"/>
    </source>
</evidence>
<dbReference type="Pfam" id="PF22919">
    <property type="entry name" value="ATP-synt_VA_C"/>
    <property type="match status" value="1"/>
</dbReference>
<dbReference type="CDD" id="cd01133">
    <property type="entry name" value="F1-ATPase_beta_CD"/>
    <property type="match status" value="1"/>
</dbReference>
<evidence type="ECO:0000256" key="1">
    <source>
        <dbReference type="ARBA" id="ARBA00004370"/>
    </source>
</evidence>
<evidence type="ECO:0000256" key="8">
    <source>
        <dbReference type="ARBA" id="ARBA00023065"/>
    </source>
</evidence>
<evidence type="ECO:0000256" key="4">
    <source>
        <dbReference type="ARBA" id="ARBA00022741"/>
    </source>
</evidence>
<dbReference type="SUPFAM" id="SSF47917">
    <property type="entry name" value="C-terminal domain of alpha and beta subunits of F1 ATP synthase"/>
    <property type="match status" value="1"/>
</dbReference>
<dbReference type="FunFam" id="3.40.50.300:FF:000026">
    <property type="entry name" value="ATP synthase subunit beta"/>
    <property type="match status" value="1"/>
</dbReference>
<evidence type="ECO:0000256" key="6">
    <source>
        <dbReference type="ARBA" id="ARBA00022840"/>
    </source>
</evidence>
<dbReference type="FunFam" id="2.40.10.170:FF:000005">
    <property type="entry name" value="ATP synthase subunit beta"/>
    <property type="match status" value="1"/>
</dbReference>
<keyword evidence="7" id="KW-1278">Translocase</keyword>
<evidence type="ECO:0000256" key="14">
    <source>
        <dbReference type="SAM" id="MobiDB-lite"/>
    </source>
</evidence>
<keyword evidence="6 13" id="KW-0067">ATP-binding</keyword>
<accession>A0A6A7BTP9</accession>
<dbReference type="GO" id="GO:0005524">
    <property type="term" value="F:ATP binding"/>
    <property type="evidence" value="ECO:0007669"/>
    <property type="project" value="UniProtKB-KW"/>
</dbReference>
<dbReference type="AlphaFoldDB" id="A0A6A7BTP9"/>
<dbReference type="InterPro" id="IPR024034">
    <property type="entry name" value="ATPase_F1/V1_b/a_C"/>
</dbReference>
<dbReference type="HAMAP" id="MF_01347">
    <property type="entry name" value="ATP_synth_beta_bact"/>
    <property type="match status" value="1"/>
</dbReference>
<dbReference type="Proteomes" id="UP000799421">
    <property type="component" value="Unassembled WGS sequence"/>
</dbReference>
<dbReference type="SMART" id="SM00382">
    <property type="entry name" value="AAA"/>
    <property type="match status" value="1"/>
</dbReference>
<dbReference type="InterPro" id="IPR055190">
    <property type="entry name" value="ATP-synt_VA_C"/>
</dbReference>
<dbReference type="GO" id="GO:0042776">
    <property type="term" value="P:proton motive force-driven mitochondrial ATP synthesis"/>
    <property type="evidence" value="ECO:0007669"/>
    <property type="project" value="TreeGrafter"/>
</dbReference>
<evidence type="ECO:0000256" key="5">
    <source>
        <dbReference type="ARBA" id="ARBA00022781"/>
    </source>
</evidence>
<evidence type="ECO:0000256" key="10">
    <source>
        <dbReference type="ARBA" id="ARBA00023196"/>
    </source>
</evidence>
<keyword evidence="9" id="KW-0472">Membrane</keyword>
<dbReference type="SUPFAM" id="SSF50615">
    <property type="entry name" value="N-terminal domain of alpha and beta subunits of F1 ATP synthase"/>
    <property type="match status" value="1"/>
</dbReference>
<dbReference type="GO" id="GO:0046933">
    <property type="term" value="F:proton-transporting ATP synthase activity, rotational mechanism"/>
    <property type="evidence" value="ECO:0007669"/>
    <property type="project" value="InterPro"/>
</dbReference>
<dbReference type="GO" id="GO:0045259">
    <property type="term" value="C:proton-transporting ATP synthase complex"/>
    <property type="evidence" value="ECO:0007669"/>
    <property type="project" value="UniProtKB-KW"/>
</dbReference>
<proteinExistence type="inferred from homology"/>